<reference evidence="4 5" key="1">
    <citation type="journal article" date="2014" name="Int. J. Syst. Evol. Microbiol.">
        <title>Ramlibacter solisilvae sp. nov., isolated from forest soil, and emended description of the genus Ramlibacter.</title>
        <authorList>
            <person name="Lee H.J."/>
            <person name="Lee S.H."/>
            <person name="Lee S.S."/>
            <person name="Lee J.S."/>
            <person name="Kim Y."/>
            <person name="Kim S.C."/>
            <person name="Jeon C.O."/>
        </authorList>
    </citation>
    <scope>NUCLEOTIDE SEQUENCE [LARGE SCALE GENOMIC DNA]</scope>
    <source>
        <strain evidence="4 5">5-10</strain>
    </source>
</reference>
<dbReference type="Gene3D" id="2.50.20.10">
    <property type="entry name" value="Lipoprotein localisation LolA/LolB/LppX"/>
    <property type="match status" value="1"/>
</dbReference>
<gene>
    <name evidence="4" type="ORF">UC35_18065</name>
</gene>
<evidence type="ECO:0000313" key="4">
    <source>
        <dbReference type="EMBL" id="AMO24394.1"/>
    </source>
</evidence>
<dbReference type="RefSeq" id="WP_061502136.1">
    <property type="nucleotide sequence ID" value="NZ_CP010951.1"/>
</dbReference>
<dbReference type="Pfam" id="PF09865">
    <property type="entry name" value="DUF2092"/>
    <property type="match status" value="1"/>
</dbReference>
<proteinExistence type="predicted"/>
<feature type="chain" id="PRO_5007449822" description="Periplasmic protein-like protein" evidence="3">
    <location>
        <begin position="23"/>
        <end position="261"/>
    </location>
</feature>
<dbReference type="AlphaFoldDB" id="A0A127JWV1"/>
<evidence type="ECO:0000256" key="2">
    <source>
        <dbReference type="SAM" id="MobiDB-lite"/>
    </source>
</evidence>
<keyword evidence="5" id="KW-1185">Reference proteome</keyword>
<feature type="signal peptide" evidence="3">
    <location>
        <begin position="1"/>
        <end position="22"/>
    </location>
</feature>
<protein>
    <recommendedName>
        <fullName evidence="6">Periplasmic protein-like protein</fullName>
    </recommendedName>
</protein>
<evidence type="ECO:0000256" key="3">
    <source>
        <dbReference type="SAM" id="SignalP"/>
    </source>
</evidence>
<dbReference type="Proteomes" id="UP000070433">
    <property type="component" value="Chromosome"/>
</dbReference>
<keyword evidence="1 3" id="KW-0732">Signal</keyword>
<organism evidence="4 5">
    <name type="scientific">Ramlibacter tataouinensis</name>
    <dbReference type="NCBI Taxonomy" id="94132"/>
    <lineage>
        <taxon>Bacteria</taxon>
        <taxon>Pseudomonadati</taxon>
        <taxon>Pseudomonadota</taxon>
        <taxon>Betaproteobacteria</taxon>
        <taxon>Burkholderiales</taxon>
        <taxon>Comamonadaceae</taxon>
        <taxon>Ramlibacter</taxon>
    </lineage>
</organism>
<dbReference type="InterPro" id="IPR019207">
    <property type="entry name" value="DUF2092"/>
</dbReference>
<feature type="region of interest" description="Disordered" evidence="2">
    <location>
        <begin position="22"/>
        <end position="41"/>
    </location>
</feature>
<evidence type="ECO:0008006" key="6">
    <source>
        <dbReference type="Google" id="ProtNLM"/>
    </source>
</evidence>
<sequence>MGRNILPIVMLAASLSAPAARAQTPAPGAPQPAASQPSATAVDPASVQALKDMGAYLQTLKRFRVSTEATGERVLRDGQKLQHTARADLQVVRPGMLRAKISSARAERELFYDGKTVTLYAPQQKYYSSVEFAGSIGELIDRLEEKYGVEMPMADLFRWGTPAAPLDQIESAMFAGQELVGKDTCDHYAFRQGKLDWQIWITAGDKRLPRKVVITNRGDEARPASVSLFNWNLKPAFEDPIFKFTPPNGAKKIEMVQRKAK</sequence>
<dbReference type="InterPro" id="IPR029046">
    <property type="entry name" value="LolA/LolB/LppX"/>
</dbReference>
<dbReference type="EMBL" id="CP010951">
    <property type="protein sequence ID" value="AMO24394.1"/>
    <property type="molecule type" value="Genomic_DNA"/>
</dbReference>
<evidence type="ECO:0000313" key="5">
    <source>
        <dbReference type="Proteomes" id="UP000070433"/>
    </source>
</evidence>
<dbReference type="SUPFAM" id="SSF89392">
    <property type="entry name" value="Prokaryotic lipoproteins and lipoprotein localization factors"/>
    <property type="match status" value="1"/>
</dbReference>
<name>A0A127JWV1_9BURK</name>
<evidence type="ECO:0000256" key="1">
    <source>
        <dbReference type="ARBA" id="ARBA00022729"/>
    </source>
</evidence>
<dbReference type="OrthoDB" id="116979at2"/>
<accession>A0A127JWV1</accession>